<evidence type="ECO:0000256" key="3">
    <source>
        <dbReference type="ARBA" id="ARBA00022448"/>
    </source>
</evidence>
<evidence type="ECO:0000256" key="6">
    <source>
        <dbReference type="ARBA" id="ARBA00022692"/>
    </source>
</evidence>
<evidence type="ECO:0000256" key="7">
    <source>
        <dbReference type="ARBA" id="ARBA00022927"/>
    </source>
</evidence>
<dbReference type="InterPro" id="IPR023229">
    <property type="entry name" value="T2SS_M_periplasmic_sf"/>
</dbReference>
<keyword evidence="7 10" id="KW-0653">Protein transport</keyword>
<accession>A0A3A6QIR9</accession>
<dbReference type="Pfam" id="PF04612">
    <property type="entry name" value="T2SSM"/>
    <property type="match status" value="1"/>
</dbReference>
<keyword evidence="6 11" id="KW-0812">Transmembrane</keyword>
<evidence type="ECO:0000256" key="5">
    <source>
        <dbReference type="ARBA" id="ARBA00022519"/>
    </source>
</evidence>
<keyword evidence="5 10" id="KW-0997">Cell inner membrane</keyword>
<dbReference type="OrthoDB" id="6624834at2"/>
<dbReference type="GO" id="GO:0015628">
    <property type="term" value="P:protein secretion by the type II secretion system"/>
    <property type="evidence" value="ECO:0007669"/>
    <property type="project" value="InterPro"/>
</dbReference>
<dbReference type="EMBL" id="QVMU01000005">
    <property type="protein sequence ID" value="RJX72435.1"/>
    <property type="molecule type" value="Genomic_DNA"/>
</dbReference>
<evidence type="ECO:0000313" key="13">
    <source>
        <dbReference type="Proteomes" id="UP000273252"/>
    </source>
</evidence>
<dbReference type="GO" id="GO:0005886">
    <property type="term" value="C:plasma membrane"/>
    <property type="evidence" value="ECO:0007669"/>
    <property type="project" value="UniProtKB-SubCell"/>
</dbReference>
<evidence type="ECO:0000256" key="9">
    <source>
        <dbReference type="ARBA" id="ARBA00023136"/>
    </source>
</evidence>
<comment type="similarity">
    <text evidence="2 10">Belongs to the GSP M family.</text>
</comment>
<evidence type="ECO:0000256" key="2">
    <source>
        <dbReference type="ARBA" id="ARBA00010637"/>
    </source>
</evidence>
<evidence type="ECO:0000256" key="10">
    <source>
        <dbReference type="PIRNR" id="PIRNR006291"/>
    </source>
</evidence>
<reference evidence="12 13" key="1">
    <citation type="submission" date="2018-08" db="EMBL/GenBank/DDBJ databases">
        <title>Vibrio isolated from the Eastern China Marginal Seas.</title>
        <authorList>
            <person name="Li Y."/>
        </authorList>
    </citation>
    <scope>NUCLEOTIDE SEQUENCE [LARGE SCALE GENOMIC DNA]</scope>
    <source>
        <strain evidence="12 13">BEI233</strain>
    </source>
</reference>
<name>A0A3A6QIR9_9VIBR</name>
<organism evidence="12 13">
    <name type="scientific">Vibrio sinensis</name>
    <dbReference type="NCBI Taxonomy" id="2302434"/>
    <lineage>
        <taxon>Bacteria</taxon>
        <taxon>Pseudomonadati</taxon>
        <taxon>Pseudomonadota</taxon>
        <taxon>Gammaproteobacteria</taxon>
        <taxon>Vibrionales</taxon>
        <taxon>Vibrionaceae</taxon>
        <taxon>Vibrio</taxon>
    </lineage>
</organism>
<dbReference type="Gene3D" id="3.30.1360.100">
    <property type="entry name" value="General secretion pathway protein M, EpsM"/>
    <property type="match status" value="1"/>
</dbReference>
<dbReference type="Proteomes" id="UP000273252">
    <property type="component" value="Unassembled WGS sequence"/>
</dbReference>
<comment type="subcellular location">
    <subcellularLocation>
        <location evidence="1">Cell inner membrane</location>
        <topology evidence="1">Single-pass membrane protein</topology>
    </subcellularLocation>
</comment>
<evidence type="ECO:0000256" key="8">
    <source>
        <dbReference type="ARBA" id="ARBA00022989"/>
    </source>
</evidence>
<protein>
    <recommendedName>
        <fullName evidence="10">Type II secretion system protein M</fullName>
        <shortName evidence="10">T2SS protein M</shortName>
    </recommendedName>
    <alternativeName>
        <fullName evidence="10">General secretion pathway protein M</fullName>
    </alternativeName>
</protein>
<keyword evidence="3 10" id="KW-0813">Transport</keyword>
<evidence type="ECO:0000256" key="11">
    <source>
        <dbReference type="SAM" id="Phobius"/>
    </source>
</evidence>
<comment type="function">
    <text evidence="10">Inner membrane component of the type II secretion system required for the energy-dependent secretion of extracellular factors such as proteases and toxins from the periplasm.</text>
</comment>
<dbReference type="AlphaFoldDB" id="A0A3A6QIR9"/>
<dbReference type="SUPFAM" id="SSF103054">
    <property type="entry name" value="General secretion pathway protein M, EpsM"/>
    <property type="match status" value="1"/>
</dbReference>
<feature type="transmembrane region" description="Helical" evidence="11">
    <location>
        <begin position="21"/>
        <end position="39"/>
    </location>
</feature>
<evidence type="ECO:0000256" key="4">
    <source>
        <dbReference type="ARBA" id="ARBA00022475"/>
    </source>
</evidence>
<comment type="caution">
    <text evidence="12">The sequence shown here is derived from an EMBL/GenBank/DDBJ whole genome shotgun (WGS) entry which is preliminary data.</text>
</comment>
<sequence>MANLRESLLRWWGSISLREQRLVMICSVLLTIGAIYWLVLQPVAQRAEMAQTRIQSEKQLLSWVKNQANQIVELRAQGGRSVSSLPLNQAVSSSARRYNVELVRVQPRGKELQVWVQPLPFNQFLNWVADMQENHGVNVMFLDIDKADRDGMVEVKRLQLSKG</sequence>
<dbReference type="RefSeq" id="WP_120030499.1">
    <property type="nucleotide sequence ID" value="NZ_QVMU01000005.1"/>
</dbReference>
<dbReference type="GO" id="GO:0015627">
    <property type="term" value="C:type II protein secretion system complex"/>
    <property type="evidence" value="ECO:0007669"/>
    <property type="project" value="InterPro"/>
</dbReference>
<keyword evidence="4 10" id="KW-1003">Cell membrane</keyword>
<dbReference type="InterPro" id="IPR007690">
    <property type="entry name" value="T2SS_GspM"/>
</dbReference>
<gene>
    <name evidence="12" type="ORF">DZ860_08465</name>
</gene>
<evidence type="ECO:0000313" key="12">
    <source>
        <dbReference type="EMBL" id="RJX72435.1"/>
    </source>
</evidence>
<keyword evidence="9 10" id="KW-0472">Membrane</keyword>
<keyword evidence="13" id="KW-1185">Reference proteome</keyword>
<proteinExistence type="inferred from homology"/>
<dbReference type="PIRSF" id="PIRSF006291">
    <property type="entry name" value="GspM"/>
    <property type="match status" value="1"/>
</dbReference>
<keyword evidence="8 11" id="KW-1133">Transmembrane helix</keyword>
<evidence type="ECO:0000256" key="1">
    <source>
        <dbReference type="ARBA" id="ARBA00004377"/>
    </source>
</evidence>